<dbReference type="EMBL" id="CP037920">
    <property type="protein sequence ID" value="QDT94977.1"/>
    <property type="molecule type" value="Genomic_DNA"/>
</dbReference>
<dbReference type="Proteomes" id="UP000318704">
    <property type="component" value="Chromosome"/>
</dbReference>
<protein>
    <submittedName>
        <fullName evidence="2">Thioredoxin</fullName>
    </submittedName>
</protein>
<accession>A0A517VPN2</accession>
<reference evidence="2 3" key="1">
    <citation type="submission" date="2019-03" db="EMBL/GenBank/DDBJ databases">
        <title>Deep-cultivation of Planctomycetes and their phenomic and genomic characterization uncovers novel biology.</title>
        <authorList>
            <person name="Wiegand S."/>
            <person name="Jogler M."/>
            <person name="Boedeker C."/>
            <person name="Pinto D."/>
            <person name="Vollmers J."/>
            <person name="Rivas-Marin E."/>
            <person name="Kohn T."/>
            <person name="Peeters S.H."/>
            <person name="Heuer A."/>
            <person name="Rast P."/>
            <person name="Oberbeckmann S."/>
            <person name="Bunk B."/>
            <person name="Jeske O."/>
            <person name="Meyerdierks A."/>
            <person name="Storesund J.E."/>
            <person name="Kallscheuer N."/>
            <person name="Luecker S."/>
            <person name="Lage O.M."/>
            <person name="Pohl T."/>
            <person name="Merkel B.J."/>
            <person name="Hornburger P."/>
            <person name="Mueller R.-W."/>
            <person name="Bruemmer F."/>
            <person name="Labrenz M."/>
            <person name="Spormann A.M."/>
            <person name="Op den Camp H."/>
            <person name="Overmann J."/>
            <person name="Amann R."/>
            <person name="Jetten M.S.M."/>
            <person name="Mascher T."/>
            <person name="Medema M.H."/>
            <person name="Devos D.P."/>
            <person name="Kaster A.-K."/>
            <person name="Ovreas L."/>
            <person name="Rohde M."/>
            <person name="Galperin M.Y."/>
            <person name="Jogler C."/>
        </authorList>
    </citation>
    <scope>NUCLEOTIDE SEQUENCE [LARGE SCALE GENOMIC DNA]</scope>
    <source>
        <strain evidence="2 3">V144</strain>
    </source>
</reference>
<dbReference type="AlphaFoldDB" id="A0A517VPN2"/>
<dbReference type="Gene3D" id="3.40.30.10">
    <property type="entry name" value="Glutaredoxin"/>
    <property type="match status" value="1"/>
</dbReference>
<proteinExistence type="predicted"/>
<dbReference type="PROSITE" id="PS51352">
    <property type="entry name" value="THIOREDOXIN_2"/>
    <property type="match status" value="1"/>
</dbReference>
<evidence type="ECO:0000259" key="1">
    <source>
        <dbReference type="PROSITE" id="PS51352"/>
    </source>
</evidence>
<dbReference type="Pfam" id="PF00085">
    <property type="entry name" value="Thioredoxin"/>
    <property type="match status" value="1"/>
</dbReference>
<dbReference type="PANTHER" id="PTHR45663:SF6">
    <property type="entry name" value="THIOREDOXIN-LIKE PROTEIN YDBP"/>
    <property type="match status" value="1"/>
</dbReference>
<sequence length="253" mass="28396">MNPRTHKTRFVILAVSILLVAKIVSADPIPFHKTLENAIQSDGKKRPVVVVFGAPWCGWCRKMDVDTFTDSRVEAISKKYLWVKVDIDEDKETAARFGVHGVPQTFVLNDQGSVLGSRGGYIPPQKMVNFITESLDNPHPSVLLPDLLKRYAVATTEEEIRDTTFKLVEQLARSDRVGREVILAAMKTKGASSWPVLLELMADERLSIRAAAVGSLKHMSKADIVFHPFAKHDLRQQQIAVWQQWLDNVVSVK</sequence>
<dbReference type="InterPro" id="IPR036249">
    <property type="entry name" value="Thioredoxin-like_sf"/>
</dbReference>
<dbReference type="SUPFAM" id="SSF52833">
    <property type="entry name" value="Thioredoxin-like"/>
    <property type="match status" value="1"/>
</dbReference>
<dbReference type="RefSeq" id="WP_144980603.1">
    <property type="nucleotide sequence ID" value="NZ_CP037920.1"/>
</dbReference>
<dbReference type="GO" id="GO:0045454">
    <property type="term" value="P:cell redox homeostasis"/>
    <property type="evidence" value="ECO:0007669"/>
    <property type="project" value="TreeGrafter"/>
</dbReference>
<feature type="domain" description="Thioredoxin" evidence="1">
    <location>
        <begin position="12"/>
        <end position="136"/>
    </location>
</feature>
<dbReference type="GO" id="GO:0015035">
    <property type="term" value="F:protein-disulfide reductase activity"/>
    <property type="evidence" value="ECO:0007669"/>
    <property type="project" value="TreeGrafter"/>
</dbReference>
<gene>
    <name evidence="2" type="primary">trxA_1</name>
    <name evidence="2" type="ORF">V144x_04110</name>
</gene>
<evidence type="ECO:0000313" key="3">
    <source>
        <dbReference type="Proteomes" id="UP000318704"/>
    </source>
</evidence>
<name>A0A517VPN2_9PLAN</name>
<dbReference type="CDD" id="cd02947">
    <property type="entry name" value="TRX_family"/>
    <property type="match status" value="1"/>
</dbReference>
<evidence type="ECO:0000313" key="2">
    <source>
        <dbReference type="EMBL" id="QDT94977.1"/>
    </source>
</evidence>
<dbReference type="InterPro" id="IPR013766">
    <property type="entry name" value="Thioredoxin_domain"/>
</dbReference>
<dbReference type="PANTHER" id="PTHR45663">
    <property type="entry name" value="GEO12009P1"/>
    <property type="match status" value="1"/>
</dbReference>
<dbReference type="GO" id="GO:0005829">
    <property type="term" value="C:cytosol"/>
    <property type="evidence" value="ECO:0007669"/>
    <property type="project" value="TreeGrafter"/>
</dbReference>
<dbReference type="KEGG" id="gaw:V144x_04110"/>
<organism evidence="2 3">
    <name type="scientific">Gimesia aquarii</name>
    <dbReference type="NCBI Taxonomy" id="2527964"/>
    <lineage>
        <taxon>Bacteria</taxon>
        <taxon>Pseudomonadati</taxon>
        <taxon>Planctomycetota</taxon>
        <taxon>Planctomycetia</taxon>
        <taxon>Planctomycetales</taxon>
        <taxon>Planctomycetaceae</taxon>
        <taxon>Gimesia</taxon>
    </lineage>
</organism>